<gene>
    <name evidence="16" type="ordered locus">AXYL_00417</name>
</gene>
<evidence type="ECO:0000256" key="13">
    <source>
        <dbReference type="RuleBase" id="RU003357"/>
    </source>
</evidence>
<dbReference type="SMART" id="SM00965">
    <property type="entry name" value="STN"/>
    <property type="match status" value="1"/>
</dbReference>
<dbReference type="InterPro" id="IPR012910">
    <property type="entry name" value="Plug_dom"/>
</dbReference>
<dbReference type="PROSITE" id="PS52016">
    <property type="entry name" value="TONB_DEPENDENT_REC_3"/>
    <property type="match status" value="1"/>
</dbReference>
<comment type="subcellular location">
    <subcellularLocation>
        <location evidence="1 12">Cell outer membrane</location>
        <topology evidence="1 12">Multi-pass membrane protein</topology>
    </subcellularLocation>
</comment>
<dbReference type="HOGENOM" id="CLU_008287_22_0_4"/>
<keyword evidence="4 12" id="KW-1134">Transmembrane beta strand</keyword>
<feature type="region of interest" description="Disordered" evidence="14">
    <location>
        <begin position="1"/>
        <end position="31"/>
    </location>
</feature>
<evidence type="ECO:0000256" key="3">
    <source>
        <dbReference type="ARBA" id="ARBA00022448"/>
    </source>
</evidence>
<dbReference type="AlphaFoldDB" id="E3HUF2"/>
<organism evidence="16 17">
    <name type="scientific">Achromobacter xylosoxidans (strain A8)</name>
    <dbReference type="NCBI Taxonomy" id="762376"/>
    <lineage>
        <taxon>Bacteria</taxon>
        <taxon>Pseudomonadati</taxon>
        <taxon>Pseudomonadota</taxon>
        <taxon>Betaproteobacteria</taxon>
        <taxon>Burkholderiales</taxon>
        <taxon>Alcaligenaceae</taxon>
        <taxon>Achromobacter</taxon>
    </lineage>
</organism>
<dbReference type="CDD" id="cd01347">
    <property type="entry name" value="ligand_gated_channel"/>
    <property type="match status" value="1"/>
</dbReference>
<evidence type="ECO:0000256" key="10">
    <source>
        <dbReference type="ARBA" id="ARBA00023170"/>
    </source>
</evidence>
<dbReference type="OrthoDB" id="5346107at2"/>
<keyword evidence="9 12" id="KW-0472">Membrane</keyword>
<dbReference type="InterPro" id="IPR010105">
    <property type="entry name" value="TonB_sidphr_rcpt"/>
</dbReference>
<evidence type="ECO:0000313" key="17">
    <source>
        <dbReference type="Proteomes" id="UP000006876"/>
    </source>
</evidence>
<dbReference type="InterPro" id="IPR039426">
    <property type="entry name" value="TonB-dep_rcpt-like"/>
</dbReference>
<dbReference type="InterPro" id="IPR036942">
    <property type="entry name" value="Beta-barrel_TonB_sf"/>
</dbReference>
<evidence type="ECO:0000256" key="12">
    <source>
        <dbReference type="PROSITE-ProRule" id="PRU01360"/>
    </source>
</evidence>
<comment type="similarity">
    <text evidence="2 12 13">Belongs to the TonB-dependent receptor family.</text>
</comment>
<dbReference type="PANTHER" id="PTHR32552">
    <property type="entry name" value="FERRICHROME IRON RECEPTOR-RELATED"/>
    <property type="match status" value="1"/>
</dbReference>
<dbReference type="KEGG" id="axy:AXYL_00417"/>
<dbReference type="STRING" id="762376.AXYL_00417"/>
<keyword evidence="11 12" id="KW-0998">Cell outer membrane</keyword>
<keyword evidence="6 12" id="KW-0812">Transmembrane</keyword>
<dbReference type="GO" id="GO:0009279">
    <property type="term" value="C:cell outer membrane"/>
    <property type="evidence" value="ECO:0007669"/>
    <property type="project" value="UniProtKB-SubCell"/>
</dbReference>
<dbReference type="Gene3D" id="2.40.170.20">
    <property type="entry name" value="TonB-dependent receptor, beta-barrel domain"/>
    <property type="match status" value="1"/>
</dbReference>
<dbReference type="Proteomes" id="UP000006876">
    <property type="component" value="Chromosome"/>
</dbReference>
<keyword evidence="7" id="KW-0408">Iron</keyword>
<dbReference type="Pfam" id="PF00593">
    <property type="entry name" value="TonB_dep_Rec_b-barrel"/>
    <property type="match status" value="1"/>
</dbReference>
<evidence type="ECO:0000256" key="1">
    <source>
        <dbReference type="ARBA" id="ARBA00004571"/>
    </source>
</evidence>
<dbReference type="InterPro" id="IPR011662">
    <property type="entry name" value="Secretin/TonB_short_N"/>
</dbReference>
<evidence type="ECO:0000256" key="5">
    <source>
        <dbReference type="ARBA" id="ARBA00022496"/>
    </source>
</evidence>
<dbReference type="Gene3D" id="3.55.50.30">
    <property type="match status" value="1"/>
</dbReference>
<dbReference type="Pfam" id="PF07715">
    <property type="entry name" value="Plug"/>
    <property type="match status" value="1"/>
</dbReference>
<keyword evidence="8 13" id="KW-0798">TonB box</keyword>
<keyword evidence="10 16" id="KW-0675">Receptor</keyword>
<dbReference type="RefSeq" id="WP_013391172.1">
    <property type="nucleotide sequence ID" value="NC_014640.1"/>
</dbReference>
<dbReference type="GO" id="GO:0038023">
    <property type="term" value="F:signaling receptor activity"/>
    <property type="evidence" value="ECO:0007669"/>
    <property type="project" value="InterPro"/>
</dbReference>
<dbReference type="NCBIfam" id="TIGR01783">
    <property type="entry name" value="TonB-siderophor"/>
    <property type="match status" value="1"/>
</dbReference>
<evidence type="ECO:0000256" key="8">
    <source>
        <dbReference type="ARBA" id="ARBA00023077"/>
    </source>
</evidence>
<evidence type="ECO:0000256" key="6">
    <source>
        <dbReference type="ARBA" id="ARBA00022692"/>
    </source>
</evidence>
<feature type="domain" description="Secretin/TonB short N-terminal" evidence="15">
    <location>
        <begin position="94"/>
        <end position="145"/>
    </location>
</feature>
<dbReference type="eggNOG" id="COG4773">
    <property type="taxonomic scope" value="Bacteria"/>
</dbReference>
<reference evidence="16 17" key="1">
    <citation type="journal article" date="2011" name="J. Bacteriol.">
        <title>Complete genome sequence of the haloaromatic acid-degrading bacterium Achromobacter xylosoxidans A8.</title>
        <authorList>
            <person name="Strnad H."/>
            <person name="Ridl J."/>
            <person name="Paces J."/>
            <person name="Kolar M."/>
            <person name="Vlcek C."/>
            <person name="Paces V."/>
        </authorList>
    </citation>
    <scope>NUCLEOTIDE SEQUENCE [LARGE SCALE GENOMIC DNA]</scope>
    <source>
        <strain evidence="16 17">A8</strain>
    </source>
</reference>
<dbReference type="PATRIC" id="fig|762376.5.peg.419"/>
<protein>
    <submittedName>
        <fullName evidence="16">Ferric anguibactin receptor 1</fullName>
    </submittedName>
</protein>
<dbReference type="Gene3D" id="2.170.130.10">
    <property type="entry name" value="TonB-dependent receptor, plug domain"/>
    <property type="match status" value="1"/>
</dbReference>
<keyword evidence="5" id="KW-0410">Iron transport</keyword>
<evidence type="ECO:0000256" key="11">
    <source>
        <dbReference type="ARBA" id="ARBA00023237"/>
    </source>
</evidence>
<evidence type="ECO:0000259" key="15">
    <source>
        <dbReference type="SMART" id="SM00965"/>
    </source>
</evidence>
<evidence type="ECO:0000256" key="7">
    <source>
        <dbReference type="ARBA" id="ARBA00023004"/>
    </source>
</evidence>
<evidence type="ECO:0000256" key="14">
    <source>
        <dbReference type="SAM" id="MobiDB-lite"/>
    </source>
</evidence>
<evidence type="ECO:0000313" key="16">
    <source>
        <dbReference type="EMBL" id="ADP13775.1"/>
    </source>
</evidence>
<keyword evidence="5" id="KW-0406">Ion transport</keyword>
<dbReference type="InterPro" id="IPR037066">
    <property type="entry name" value="Plug_dom_sf"/>
</dbReference>
<dbReference type="PANTHER" id="PTHR32552:SF82">
    <property type="entry name" value="FCUA PROTEIN"/>
    <property type="match status" value="1"/>
</dbReference>
<accession>E3HUF2</accession>
<sequence>MALRSPPRSSADKAAGVRTSQSGRSPQQPPYRRKANLLALAVSCVLTSLPAAVLLSPGVATASEAPGSEQKKKYRIPSGKLSDVLAEFAALSGVYLTYDPQRLAGLQNRPLDGVYSIREGFAHLLANSGFEALDNGAGRYVLRQAPPSDSGAPRQSAAGDGDATLLSPVIVTGLYRGDLTPVYAGGKVATGIRVGMLGYKDFMETPFSTIGYTEEAVRQAQDLARVVGSTDAGVYDLGMRGTVREAFVIRGFDVDSGDIAFGGLYGLLPYTRVPLELVERVEVLKGPSTMLNGMPPGGSVGGSINLVPKRATEKPLTRVTGMFVSDGQYGTHVDVGRRFGDDQQVGIRFNGLYQDGRTSVEGQSKRTTLGAFGLDWRNERVRLAADLYANKDNGSSVNRGITVGAGLQRPDVPNPRRSLEPDWTFSNVEDSAFVLRGEADVTDDIIVYGNYGKAKTDYNGVLGVVFRVTDNDGRYRTNFGQQRQSLDRTAGDVGVMARLRTGGVKHEVAVSGSYYEQEVRSAIALGLLPSDWYTNIYDPQWGPAPARPLGKSDIPKTALSRLSSVGIADTMSFAGDRVVLTAGLRRQNVIAESFNITTGARTSRYDESATSPAAALLVKATNQISIYGNYTEGLREGAIAPVGASNAGEIFAPYKTKQHEVGVKLDLGDFAATLSAYQIRLPSSYVDPVTNMFSFEGEQRNRGLELGFFGEPTSGLRLMGGVAYLDAELTKTAGGVDQGRFVMARPKWQAKLGVEWDVPGVPGLTATGNVQAITGQFYSRDNSLRTAGRTIFDAGMQYRTSIDGHDVVLNANVLNLANKAYWAAGGAGKLWLGAPRTFMLSASVDF</sequence>
<dbReference type="InterPro" id="IPR000531">
    <property type="entry name" value="Beta-barrel_TonB"/>
</dbReference>
<evidence type="ECO:0000256" key="9">
    <source>
        <dbReference type="ARBA" id="ARBA00023136"/>
    </source>
</evidence>
<proteinExistence type="inferred from homology"/>
<dbReference type="EMBL" id="CP002287">
    <property type="protein sequence ID" value="ADP13775.1"/>
    <property type="molecule type" value="Genomic_DNA"/>
</dbReference>
<name>E3HUF2_ACHXA</name>
<dbReference type="GO" id="GO:0015891">
    <property type="term" value="P:siderophore transport"/>
    <property type="evidence" value="ECO:0007669"/>
    <property type="project" value="InterPro"/>
</dbReference>
<dbReference type="GO" id="GO:0015344">
    <property type="term" value="F:siderophore uptake transmembrane transporter activity"/>
    <property type="evidence" value="ECO:0007669"/>
    <property type="project" value="TreeGrafter"/>
</dbReference>
<keyword evidence="3 12" id="KW-0813">Transport</keyword>
<evidence type="ECO:0000256" key="4">
    <source>
        <dbReference type="ARBA" id="ARBA00022452"/>
    </source>
</evidence>
<evidence type="ECO:0000256" key="2">
    <source>
        <dbReference type="ARBA" id="ARBA00009810"/>
    </source>
</evidence>
<dbReference type="SUPFAM" id="SSF56935">
    <property type="entry name" value="Porins"/>
    <property type="match status" value="1"/>
</dbReference>